<gene>
    <name evidence="8" type="ordered locus">ROP_pKNR-00280</name>
</gene>
<dbReference type="PANTHER" id="PTHR37937:SF1">
    <property type="entry name" value="CONJUGATIVE TRANSFER: DNA TRANSPORT"/>
    <property type="match status" value="1"/>
</dbReference>
<dbReference type="InterPro" id="IPR032689">
    <property type="entry name" value="TraG-D_C"/>
</dbReference>
<evidence type="ECO:0000256" key="2">
    <source>
        <dbReference type="ARBA" id="ARBA00022475"/>
    </source>
</evidence>
<dbReference type="GO" id="GO:0005886">
    <property type="term" value="C:plasma membrane"/>
    <property type="evidence" value="ECO:0007669"/>
    <property type="project" value="UniProtKB-SubCell"/>
</dbReference>
<keyword evidence="2" id="KW-1003">Cell membrane</keyword>
<dbReference type="SUPFAM" id="SSF52540">
    <property type="entry name" value="P-loop containing nucleoside triphosphate hydrolases"/>
    <property type="match status" value="1"/>
</dbReference>
<keyword evidence="5 6" id="KW-0472">Membrane</keyword>
<evidence type="ECO:0000256" key="6">
    <source>
        <dbReference type="SAM" id="Phobius"/>
    </source>
</evidence>
<evidence type="ECO:0000256" key="4">
    <source>
        <dbReference type="ARBA" id="ARBA00022989"/>
    </source>
</evidence>
<dbReference type="PANTHER" id="PTHR37937">
    <property type="entry name" value="CONJUGATIVE TRANSFER: DNA TRANSPORT"/>
    <property type="match status" value="1"/>
</dbReference>
<reference evidence="8 9" key="1">
    <citation type="submission" date="2009-03" db="EMBL/GenBank/DDBJ databases">
        <title>Comparison of the complete genome sequences of Rhodococcus erythropolis PR4 and Rhodococcus opacus B4.</title>
        <authorList>
            <person name="Takarada H."/>
            <person name="Sekine M."/>
            <person name="Hosoyama A."/>
            <person name="Yamada R."/>
            <person name="Fujisawa T."/>
            <person name="Omata S."/>
            <person name="Shimizu A."/>
            <person name="Tsukatani N."/>
            <person name="Tanikawa S."/>
            <person name="Fujita N."/>
            <person name="Harayama S."/>
        </authorList>
    </citation>
    <scope>NUCLEOTIDE SEQUENCE [LARGE SCALE GENOMIC DNA]</scope>
    <source>
        <strain evidence="8 9">B4</strain>
        <plasmid evidence="8 9">pKNR</plasmid>
    </source>
</reference>
<proteinExistence type="predicted"/>
<sequence>MSDRGVKDPVNSAREMYLIAAVVAVVGVVGGGVMLALRLGTDQEVPANPAVVLIDLVKGHLQWSTTATVLITVYAVLVLAAAFVILVLVARSRGKRTRVDNKAKHMGRLRDVGSLTEKLCRKESDRLGVVLEEGAAPGVPIGKHLLSGQNLYAKYEDMHVDIWGPRSGKSSSRVIPAILEAPGAVLTTSNKRDVVDATRDPREAKGGKVWIFDPQKVADGENTWWWDPLSWVTDEVRAADLAAHFAAGDDGLDAKKDSFFDPEGQDLLTALFLAAAAEQKPITQVYTWVTDETNVEPVNILRKHGYDLHASGLSGQYNAPAKQRGGVFGTARKMIRCLKMQSIRPWVSTDGQRSWVPHFDPREFVRSNDTIYLLSREGNGSAGPLVTALTVAICEAAEELATRSKGGRLPVPLLAALDEAANVVRWTQLPKLFSHYGSRGIVIMAILQSYAQGTEVWGNKGMGMLHSAANVKVYGGGCEVAVDDNYLRSLSTAIGEHWEYSGSVSSGRGGRSTSRQRTKITTFTESELEELPRGRAIVRSSGNRATLVKTVPWWEGPYADQVRASIERHDPEADKTLAEAVTLTDDAEPKEVQPV</sequence>
<evidence type="ECO:0000259" key="7">
    <source>
        <dbReference type="Pfam" id="PF12696"/>
    </source>
</evidence>
<dbReference type="Gene3D" id="3.40.50.300">
    <property type="entry name" value="P-loop containing nucleotide triphosphate hydrolases"/>
    <property type="match status" value="1"/>
</dbReference>
<dbReference type="InterPro" id="IPR051539">
    <property type="entry name" value="T4SS-coupling_protein"/>
</dbReference>
<geneLocation type="plasmid" evidence="8 9">
    <name>pKNR</name>
</geneLocation>
<dbReference type="OrthoDB" id="226701at2"/>
<evidence type="ECO:0000256" key="1">
    <source>
        <dbReference type="ARBA" id="ARBA00004651"/>
    </source>
</evidence>
<keyword evidence="8" id="KW-0614">Plasmid</keyword>
<dbReference type="AlphaFoldDB" id="C1BE80"/>
<feature type="transmembrane region" description="Helical" evidence="6">
    <location>
        <begin position="16"/>
        <end position="37"/>
    </location>
</feature>
<dbReference type="InterPro" id="IPR027417">
    <property type="entry name" value="P-loop_NTPase"/>
</dbReference>
<dbReference type="PATRIC" id="fig|632772.20.peg.7597"/>
<feature type="domain" description="TraD/TraG TraM recognition site" evidence="7">
    <location>
        <begin position="412"/>
        <end position="533"/>
    </location>
</feature>
<organism evidence="8 9">
    <name type="scientific">Rhodococcus opacus (strain B4)</name>
    <dbReference type="NCBI Taxonomy" id="632772"/>
    <lineage>
        <taxon>Bacteria</taxon>
        <taxon>Bacillati</taxon>
        <taxon>Actinomycetota</taxon>
        <taxon>Actinomycetes</taxon>
        <taxon>Mycobacteriales</taxon>
        <taxon>Nocardiaceae</taxon>
        <taxon>Rhodococcus</taxon>
    </lineage>
</organism>
<evidence type="ECO:0000256" key="5">
    <source>
        <dbReference type="ARBA" id="ARBA00023136"/>
    </source>
</evidence>
<dbReference type="HOGENOM" id="CLU_029028_2_0_11"/>
<dbReference type="EMBL" id="AP011118">
    <property type="protein sequence ID" value="BAH56120.1"/>
    <property type="molecule type" value="Genomic_DNA"/>
</dbReference>
<dbReference type="Pfam" id="PF12696">
    <property type="entry name" value="TraG-D_C"/>
    <property type="match status" value="1"/>
</dbReference>
<keyword evidence="3 6" id="KW-0812">Transmembrane</keyword>
<dbReference type="Proteomes" id="UP000002212">
    <property type="component" value="Plasmid pKNR"/>
</dbReference>
<keyword evidence="4 6" id="KW-1133">Transmembrane helix</keyword>
<protein>
    <submittedName>
        <fullName evidence="8">Hypothetical membrane protein</fullName>
    </submittedName>
</protein>
<name>C1BE80_RHOOB</name>
<feature type="transmembrane region" description="Helical" evidence="6">
    <location>
        <begin position="67"/>
        <end position="89"/>
    </location>
</feature>
<dbReference type="CDD" id="cd01127">
    <property type="entry name" value="TrwB_TraG_TraD_VirD4"/>
    <property type="match status" value="1"/>
</dbReference>
<evidence type="ECO:0000256" key="3">
    <source>
        <dbReference type="ARBA" id="ARBA00022692"/>
    </source>
</evidence>
<comment type="subcellular location">
    <subcellularLocation>
        <location evidence="1">Cell membrane</location>
        <topology evidence="1">Multi-pass membrane protein</topology>
    </subcellularLocation>
</comment>
<evidence type="ECO:0000313" key="9">
    <source>
        <dbReference type="Proteomes" id="UP000002212"/>
    </source>
</evidence>
<accession>C1BE80</accession>
<dbReference type="KEGG" id="rop:ROP_pKNR-00280"/>
<evidence type="ECO:0000313" key="8">
    <source>
        <dbReference type="EMBL" id="BAH56120.1"/>
    </source>
</evidence>
<dbReference type="RefSeq" id="WP_012691845.1">
    <property type="nucleotide sequence ID" value="NC_012523.1"/>
</dbReference>